<dbReference type="RefSeq" id="WP_070125140.1">
    <property type="nucleotide sequence ID" value="NZ_MDHN01000018.1"/>
</dbReference>
<feature type="region of interest" description="Disordered" evidence="1">
    <location>
        <begin position="1"/>
        <end position="43"/>
    </location>
</feature>
<dbReference type="STRING" id="1656094.BFC18_09795"/>
<sequence length="101" mass="11393">MEIQSGFGIIRPEQAPQRGQPERVDARQKDQAQPLEGIVELKPIRNDASDDVLNSARKFQQQTGYDQPEGKGRQAVAAYQSLEREAQRDNIRELLGVDLYA</sequence>
<evidence type="ECO:0000256" key="1">
    <source>
        <dbReference type="SAM" id="MobiDB-lite"/>
    </source>
</evidence>
<proteinExistence type="predicted"/>
<name>A0A1E7ZC48_9ALTE</name>
<dbReference type="Proteomes" id="UP000175691">
    <property type="component" value="Unassembled WGS sequence"/>
</dbReference>
<dbReference type="OrthoDB" id="6322352at2"/>
<protein>
    <submittedName>
        <fullName evidence="2">Uncharacterized protein</fullName>
    </submittedName>
</protein>
<dbReference type="AlphaFoldDB" id="A0A1E7ZC48"/>
<organism evidence="2 3">
    <name type="scientific">Alteromonas confluentis</name>
    <dbReference type="NCBI Taxonomy" id="1656094"/>
    <lineage>
        <taxon>Bacteria</taxon>
        <taxon>Pseudomonadati</taxon>
        <taxon>Pseudomonadota</taxon>
        <taxon>Gammaproteobacteria</taxon>
        <taxon>Alteromonadales</taxon>
        <taxon>Alteromonadaceae</taxon>
        <taxon>Alteromonas/Salinimonas group</taxon>
        <taxon>Alteromonas</taxon>
    </lineage>
</organism>
<evidence type="ECO:0000313" key="2">
    <source>
        <dbReference type="EMBL" id="OFC71079.1"/>
    </source>
</evidence>
<feature type="compositionally biased region" description="Basic and acidic residues" evidence="1">
    <location>
        <begin position="20"/>
        <end position="30"/>
    </location>
</feature>
<reference evidence="2 3" key="1">
    <citation type="submission" date="2016-08" db="EMBL/GenBank/DDBJ databases">
        <authorList>
            <person name="Seilhamer J.J."/>
        </authorList>
    </citation>
    <scope>NUCLEOTIDE SEQUENCE [LARGE SCALE GENOMIC DNA]</scope>
    <source>
        <strain evidence="2 3">KCTC 42603</strain>
    </source>
</reference>
<dbReference type="EMBL" id="MDHN01000018">
    <property type="protein sequence ID" value="OFC71079.1"/>
    <property type="molecule type" value="Genomic_DNA"/>
</dbReference>
<comment type="caution">
    <text evidence="2">The sequence shown here is derived from an EMBL/GenBank/DDBJ whole genome shotgun (WGS) entry which is preliminary data.</text>
</comment>
<evidence type="ECO:0000313" key="3">
    <source>
        <dbReference type="Proteomes" id="UP000175691"/>
    </source>
</evidence>
<gene>
    <name evidence="2" type="ORF">BFC18_09795</name>
</gene>
<keyword evidence="3" id="KW-1185">Reference proteome</keyword>
<accession>A0A1E7ZC48</accession>